<dbReference type="EMBL" id="JBHSHL010000022">
    <property type="protein sequence ID" value="MFC4804767.1"/>
    <property type="molecule type" value="Genomic_DNA"/>
</dbReference>
<evidence type="ECO:0000259" key="3">
    <source>
        <dbReference type="PROSITE" id="PS51272"/>
    </source>
</evidence>
<keyword evidence="5" id="KW-1185">Reference proteome</keyword>
<dbReference type="InterPro" id="IPR051465">
    <property type="entry name" value="Cell_Envelope_Struct_Comp"/>
</dbReference>
<sequence length="439" mass="47603">MKRRLSVVLAGLMVLTSMSVSFAAQGKKTEVIDSVFPLATPEVKGKSAVVVLKNAVEMSDMVSGADNGAARSGGLGGLNLPSDEKPGLDSYEVVMDKPVFKYITDGAKAAQIYHLTFGFPLGGVEFVDRKDISKFADGEMRLKFEKKSSSVLDQSAKTVVGNRPIVSFSVSAGGKTPSTSNKAMLLSLPYSPSSGEDVSKLVLYRVEANGSVSQVANSLHKAVMTQHGDKPYIQALVGEPGTYAVGYKEVSYSDIKGWYKPYANFVMARGIMNEKKGMFSPNDPITRGDLAFYLKNMSDDRGGVSQSNFKDVPRSHPYANSIDWAYARGLIKGYSDGSFKPDQVISRQELAAMLYRYIEVDAQVPMPTLHQKQTFKDGGKIASYAKEAISSLQQSGVINGRGNGYFVPQANVTRAECAKMIVTVMEGIMDGKNSFVWEQ</sequence>
<evidence type="ECO:0000313" key="4">
    <source>
        <dbReference type="EMBL" id="MFC4804767.1"/>
    </source>
</evidence>
<feature type="signal peptide" evidence="2">
    <location>
        <begin position="1"/>
        <end position="23"/>
    </location>
</feature>
<reference evidence="5" key="1">
    <citation type="journal article" date="2019" name="Int. J. Syst. Evol. Microbiol.">
        <title>The Global Catalogue of Microorganisms (GCM) 10K type strain sequencing project: providing services to taxonomists for standard genome sequencing and annotation.</title>
        <authorList>
            <consortium name="The Broad Institute Genomics Platform"/>
            <consortium name="The Broad Institute Genome Sequencing Center for Infectious Disease"/>
            <person name="Wu L."/>
            <person name="Ma J."/>
        </authorList>
    </citation>
    <scope>NUCLEOTIDE SEQUENCE [LARGE SCALE GENOMIC DNA]</scope>
    <source>
        <strain evidence="5">CCUG 46385</strain>
    </source>
</reference>
<dbReference type="PANTHER" id="PTHR43308">
    <property type="entry name" value="OUTER MEMBRANE PROTEIN ALPHA-RELATED"/>
    <property type="match status" value="1"/>
</dbReference>
<dbReference type="Pfam" id="PF00395">
    <property type="entry name" value="SLH"/>
    <property type="match status" value="3"/>
</dbReference>
<keyword evidence="1" id="KW-0677">Repeat</keyword>
<dbReference type="RefSeq" id="WP_379788284.1">
    <property type="nucleotide sequence ID" value="NZ_JBHSHL010000022.1"/>
</dbReference>
<comment type="caution">
    <text evidence="4">The sequence shown here is derived from an EMBL/GenBank/DDBJ whole genome shotgun (WGS) entry which is preliminary data.</text>
</comment>
<feature type="chain" id="PRO_5046359977" evidence="2">
    <location>
        <begin position="24"/>
        <end position="439"/>
    </location>
</feature>
<evidence type="ECO:0000313" key="5">
    <source>
        <dbReference type="Proteomes" id="UP001595916"/>
    </source>
</evidence>
<protein>
    <submittedName>
        <fullName evidence="4">S-layer homology domain-containing protein</fullName>
    </submittedName>
</protein>
<dbReference type="PROSITE" id="PS51272">
    <property type="entry name" value="SLH"/>
    <property type="match status" value="2"/>
</dbReference>
<keyword evidence="2" id="KW-0732">Signal</keyword>
<dbReference type="InterPro" id="IPR001119">
    <property type="entry name" value="SLH_dom"/>
</dbReference>
<evidence type="ECO:0000256" key="1">
    <source>
        <dbReference type="ARBA" id="ARBA00022737"/>
    </source>
</evidence>
<gene>
    <name evidence="4" type="ORF">ACFO4R_06680</name>
</gene>
<organism evidence="4 5">
    <name type="scientific">Filifactor villosus</name>
    <dbReference type="NCBI Taxonomy" id="29374"/>
    <lineage>
        <taxon>Bacteria</taxon>
        <taxon>Bacillati</taxon>
        <taxon>Bacillota</taxon>
        <taxon>Clostridia</taxon>
        <taxon>Peptostreptococcales</taxon>
        <taxon>Filifactoraceae</taxon>
        <taxon>Filifactor</taxon>
    </lineage>
</organism>
<feature type="domain" description="SLH" evidence="3">
    <location>
        <begin position="305"/>
        <end position="368"/>
    </location>
</feature>
<dbReference type="Proteomes" id="UP001595916">
    <property type="component" value="Unassembled WGS sequence"/>
</dbReference>
<proteinExistence type="predicted"/>
<name>A0ABV9QL36_9FIRM</name>
<evidence type="ECO:0000256" key="2">
    <source>
        <dbReference type="SAM" id="SignalP"/>
    </source>
</evidence>
<accession>A0ABV9QL36</accession>
<feature type="domain" description="SLH" evidence="3">
    <location>
        <begin position="372"/>
        <end position="435"/>
    </location>
</feature>